<sequence>MGMDTQDRNRAKITKAAQYIEDNLSEVLRASDIAKHANLSPFHFQRLFAAYMGEPISQYIVARRLEKAALELKDCSKMNILQLALGSGFHSHSAFSKAFKKQFGVSPSIFRNSPDSTVRGVAQDRQFLVSAPPSKAIEAVDVADLGQFHLQYRESFGTHEGQFFRQNDQDIGQQFSALLAKDSPPDMFLMSCFPNTPQNLNDANVPIWFGGAYSIQIDSDWGHAWHHFDTGTWAVFEHCGDYRFLYQTWNQIYRNWLPHADYVLRNDMPFESYVTPSDPSDHSRQLTRIYVPIKKA</sequence>
<dbReference type="PROSITE" id="PS00041">
    <property type="entry name" value="HTH_ARAC_FAMILY_1"/>
    <property type="match status" value="1"/>
</dbReference>
<dbReference type="InterPro" id="IPR018062">
    <property type="entry name" value="HTH_AraC-typ_CS"/>
</dbReference>
<evidence type="ECO:0000256" key="1">
    <source>
        <dbReference type="ARBA" id="ARBA00023015"/>
    </source>
</evidence>
<dbReference type="RefSeq" id="WP_113822485.1">
    <property type="nucleotide sequence ID" value="NZ_QOCE01000013.1"/>
</dbReference>
<gene>
    <name evidence="5" type="ORF">DS909_05640</name>
</gene>
<proteinExistence type="predicted"/>
<dbReference type="Pfam" id="PF12833">
    <property type="entry name" value="HTH_18"/>
    <property type="match status" value="1"/>
</dbReference>
<dbReference type="Proteomes" id="UP000252706">
    <property type="component" value="Unassembled WGS sequence"/>
</dbReference>
<dbReference type="Pfam" id="PF14526">
    <property type="entry name" value="Cass2"/>
    <property type="match status" value="1"/>
</dbReference>
<evidence type="ECO:0000256" key="3">
    <source>
        <dbReference type="ARBA" id="ARBA00023163"/>
    </source>
</evidence>
<dbReference type="Gene3D" id="1.10.10.60">
    <property type="entry name" value="Homeodomain-like"/>
    <property type="match status" value="2"/>
</dbReference>
<keyword evidence="3" id="KW-0804">Transcription</keyword>
<organism evidence="5 6">
    <name type="scientific">Phaeobacter gallaeciensis</name>
    <dbReference type="NCBI Taxonomy" id="60890"/>
    <lineage>
        <taxon>Bacteria</taxon>
        <taxon>Pseudomonadati</taxon>
        <taxon>Pseudomonadota</taxon>
        <taxon>Alphaproteobacteria</taxon>
        <taxon>Rhodobacterales</taxon>
        <taxon>Roseobacteraceae</taxon>
        <taxon>Phaeobacter</taxon>
    </lineage>
</organism>
<dbReference type="GO" id="GO:0043565">
    <property type="term" value="F:sequence-specific DNA binding"/>
    <property type="evidence" value="ECO:0007669"/>
    <property type="project" value="InterPro"/>
</dbReference>
<accession>A0A366X531</accession>
<dbReference type="SUPFAM" id="SSF46689">
    <property type="entry name" value="Homeodomain-like"/>
    <property type="match status" value="2"/>
</dbReference>
<dbReference type="InterPro" id="IPR029441">
    <property type="entry name" value="Cass2"/>
</dbReference>
<name>A0A366X531_9RHOB</name>
<dbReference type="PROSITE" id="PS01124">
    <property type="entry name" value="HTH_ARAC_FAMILY_2"/>
    <property type="match status" value="1"/>
</dbReference>
<dbReference type="InterPro" id="IPR050959">
    <property type="entry name" value="MarA-like"/>
</dbReference>
<dbReference type="InterPro" id="IPR020449">
    <property type="entry name" value="Tscrpt_reg_AraC-type_HTH"/>
</dbReference>
<dbReference type="PANTHER" id="PTHR47504:SF5">
    <property type="entry name" value="RIGHT ORIGIN-BINDING PROTEIN"/>
    <property type="match status" value="1"/>
</dbReference>
<dbReference type="OrthoDB" id="9783876at2"/>
<feature type="domain" description="HTH araC/xylS-type" evidence="4">
    <location>
        <begin position="14"/>
        <end position="113"/>
    </location>
</feature>
<dbReference type="EMBL" id="QOCE01000013">
    <property type="protein sequence ID" value="RBW58448.1"/>
    <property type="molecule type" value="Genomic_DNA"/>
</dbReference>
<keyword evidence="2" id="KW-0238">DNA-binding</keyword>
<keyword evidence="1" id="KW-0805">Transcription regulation</keyword>
<dbReference type="InterPro" id="IPR018060">
    <property type="entry name" value="HTH_AraC"/>
</dbReference>
<dbReference type="PRINTS" id="PR00032">
    <property type="entry name" value="HTHARAC"/>
</dbReference>
<dbReference type="InterPro" id="IPR009057">
    <property type="entry name" value="Homeodomain-like_sf"/>
</dbReference>
<dbReference type="AlphaFoldDB" id="A0A366X531"/>
<evidence type="ECO:0000313" key="6">
    <source>
        <dbReference type="Proteomes" id="UP000252706"/>
    </source>
</evidence>
<dbReference type="InterPro" id="IPR010499">
    <property type="entry name" value="AraC_E-bd"/>
</dbReference>
<evidence type="ECO:0000256" key="2">
    <source>
        <dbReference type="ARBA" id="ARBA00023125"/>
    </source>
</evidence>
<protein>
    <submittedName>
        <fullName evidence="5">AraC family transcriptional regulator</fullName>
    </submittedName>
</protein>
<comment type="caution">
    <text evidence="5">The sequence shown here is derived from an EMBL/GenBank/DDBJ whole genome shotgun (WGS) entry which is preliminary data.</text>
</comment>
<evidence type="ECO:0000313" key="5">
    <source>
        <dbReference type="EMBL" id="RBW58448.1"/>
    </source>
</evidence>
<dbReference type="SMART" id="SM00871">
    <property type="entry name" value="AraC_E_bind"/>
    <property type="match status" value="1"/>
</dbReference>
<reference evidence="5 6" key="1">
    <citation type="submission" date="2018-07" db="EMBL/GenBank/DDBJ databases">
        <title>Modular assembly of carbohydrate-degrading microbial communities in the ocean.</title>
        <authorList>
            <person name="Enke T.N."/>
            <person name="Datta M.S."/>
            <person name="Schwartzman J.A."/>
            <person name="Cermak N."/>
            <person name="Schmitz D.A."/>
            <person name="Barrere J."/>
            <person name="Cordero O.X."/>
        </authorList>
    </citation>
    <scope>NUCLEOTIDE SEQUENCE [LARGE SCALE GENOMIC DNA]</scope>
    <source>
        <strain evidence="5 6">C3M10</strain>
    </source>
</reference>
<dbReference type="SMART" id="SM00342">
    <property type="entry name" value="HTH_ARAC"/>
    <property type="match status" value="1"/>
</dbReference>
<dbReference type="SUPFAM" id="SSF55136">
    <property type="entry name" value="Probable bacterial effector-binding domain"/>
    <property type="match status" value="1"/>
</dbReference>
<evidence type="ECO:0000259" key="4">
    <source>
        <dbReference type="PROSITE" id="PS01124"/>
    </source>
</evidence>
<dbReference type="PANTHER" id="PTHR47504">
    <property type="entry name" value="RIGHT ORIGIN-BINDING PROTEIN"/>
    <property type="match status" value="1"/>
</dbReference>
<dbReference type="InterPro" id="IPR011256">
    <property type="entry name" value="Reg_factor_effector_dom_sf"/>
</dbReference>
<dbReference type="GO" id="GO:0003700">
    <property type="term" value="F:DNA-binding transcription factor activity"/>
    <property type="evidence" value="ECO:0007669"/>
    <property type="project" value="InterPro"/>
</dbReference>
<dbReference type="Gene3D" id="3.20.80.10">
    <property type="entry name" value="Regulatory factor, effector binding domain"/>
    <property type="match status" value="1"/>
</dbReference>